<dbReference type="AlphaFoldDB" id="X6LX21"/>
<proteinExistence type="predicted"/>
<dbReference type="EMBL" id="ASPP01027399">
    <property type="protein sequence ID" value="ETO06179.1"/>
    <property type="molecule type" value="Genomic_DNA"/>
</dbReference>
<dbReference type="Proteomes" id="UP000023152">
    <property type="component" value="Unassembled WGS sequence"/>
</dbReference>
<protein>
    <submittedName>
        <fullName evidence="1">Uncharacterized protein</fullName>
    </submittedName>
</protein>
<organism evidence="1 2">
    <name type="scientific">Reticulomyxa filosa</name>
    <dbReference type="NCBI Taxonomy" id="46433"/>
    <lineage>
        <taxon>Eukaryota</taxon>
        <taxon>Sar</taxon>
        <taxon>Rhizaria</taxon>
        <taxon>Retaria</taxon>
        <taxon>Foraminifera</taxon>
        <taxon>Monothalamids</taxon>
        <taxon>Reticulomyxidae</taxon>
        <taxon>Reticulomyxa</taxon>
    </lineage>
</organism>
<comment type="caution">
    <text evidence="1">The sequence shown here is derived from an EMBL/GenBank/DDBJ whole genome shotgun (WGS) entry which is preliminary data.</text>
</comment>
<dbReference type="Gene3D" id="2.120.10.80">
    <property type="entry name" value="Kelch-type beta propeller"/>
    <property type="match status" value="1"/>
</dbReference>
<dbReference type="OrthoDB" id="45365at2759"/>
<name>X6LX21_RETFI</name>
<reference evidence="1 2" key="1">
    <citation type="journal article" date="2013" name="Curr. Biol.">
        <title>The Genome of the Foraminiferan Reticulomyxa filosa.</title>
        <authorList>
            <person name="Glockner G."/>
            <person name="Hulsmann N."/>
            <person name="Schleicher M."/>
            <person name="Noegel A.A."/>
            <person name="Eichinger L."/>
            <person name="Gallinger C."/>
            <person name="Pawlowski J."/>
            <person name="Sierra R."/>
            <person name="Euteneuer U."/>
            <person name="Pillet L."/>
            <person name="Moustafa A."/>
            <person name="Platzer M."/>
            <person name="Groth M."/>
            <person name="Szafranski K."/>
            <person name="Schliwa M."/>
        </authorList>
    </citation>
    <scope>NUCLEOTIDE SEQUENCE [LARGE SCALE GENOMIC DNA]</scope>
</reference>
<dbReference type="SUPFAM" id="SSF50965">
    <property type="entry name" value="Galactose oxidase, central domain"/>
    <property type="match status" value="1"/>
</dbReference>
<sequence>QFHLLHLNVYYTNTNSSFVEVVVKETVILIIQSKTNTSGYCVVKLVDNKNKNKDSDEITLLSFGGDETCKRHTLMMKYVSVWSSLNEIDKSKNYNEWIPFTDNYDNPITIKIDHDFCGGMRSVVGGSNNHLLFITHYPNEIRVFDLNTFQLIKNDSLPIDFEYHCFVLKSENKQEMMGKKIEMLLFCRSNGLSIEYDENNNTFQFHQLPVCKDIELFYGYAHVCINDVILFFGGLCGVSTCSNISRSVHKYSIPKKTWTTFEHTLPSSLDSCVAILNEEDNDIHIIGGRDDKRRTVSTHMKTKVRTWDTSYLVMICLFICFDEIQSNLID</sequence>
<dbReference type="InterPro" id="IPR011043">
    <property type="entry name" value="Gal_Oxase/kelch_b-propeller"/>
</dbReference>
<accession>X6LX21</accession>
<evidence type="ECO:0000313" key="1">
    <source>
        <dbReference type="EMBL" id="ETO06179.1"/>
    </source>
</evidence>
<keyword evidence="2" id="KW-1185">Reference proteome</keyword>
<dbReference type="InterPro" id="IPR015915">
    <property type="entry name" value="Kelch-typ_b-propeller"/>
</dbReference>
<evidence type="ECO:0000313" key="2">
    <source>
        <dbReference type="Proteomes" id="UP000023152"/>
    </source>
</evidence>
<feature type="non-terminal residue" evidence="1">
    <location>
        <position position="1"/>
    </location>
</feature>
<gene>
    <name evidence="1" type="ORF">RFI_31218</name>
</gene>